<dbReference type="PROSITE" id="PS50989">
    <property type="entry name" value="COA_CT_CTER"/>
    <property type="match status" value="1"/>
</dbReference>
<gene>
    <name evidence="3" type="ORF">HY730_08080</name>
</gene>
<dbReference type="PANTHER" id="PTHR43842:SF2">
    <property type="entry name" value="PROPIONYL-COA CARBOXYLASE BETA CHAIN, MITOCHONDRIAL"/>
    <property type="match status" value="1"/>
</dbReference>
<dbReference type="InterPro" id="IPR011762">
    <property type="entry name" value="COA_CT_N"/>
</dbReference>
<protein>
    <submittedName>
        <fullName evidence="3">Biotin carboxylase</fullName>
    </submittedName>
</protein>
<dbReference type="AlphaFoldDB" id="A0A933GLX2"/>
<dbReference type="InterPro" id="IPR034733">
    <property type="entry name" value="AcCoA_carboxyl_beta"/>
</dbReference>
<dbReference type="Proteomes" id="UP000772181">
    <property type="component" value="Unassembled WGS sequence"/>
</dbReference>
<dbReference type="Pfam" id="PF01039">
    <property type="entry name" value="Carboxyl_trans"/>
    <property type="match status" value="1"/>
</dbReference>
<dbReference type="GO" id="GO:0004658">
    <property type="term" value="F:propionyl-CoA carboxylase activity"/>
    <property type="evidence" value="ECO:0007669"/>
    <property type="project" value="TreeGrafter"/>
</dbReference>
<evidence type="ECO:0000259" key="2">
    <source>
        <dbReference type="PROSITE" id="PS50989"/>
    </source>
</evidence>
<reference evidence="3" key="1">
    <citation type="submission" date="2020-07" db="EMBL/GenBank/DDBJ databases">
        <title>Huge and variable diversity of episymbiotic CPR bacteria and DPANN archaea in groundwater ecosystems.</title>
        <authorList>
            <person name="He C.Y."/>
            <person name="Keren R."/>
            <person name="Whittaker M."/>
            <person name="Farag I.F."/>
            <person name="Doudna J."/>
            <person name="Cate J.H.D."/>
            <person name="Banfield J.F."/>
        </authorList>
    </citation>
    <scope>NUCLEOTIDE SEQUENCE</scope>
    <source>
        <strain evidence="3">NC_groundwater_1482_Ag_S-0.65um_47_24</strain>
    </source>
</reference>
<dbReference type="PROSITE" id="PS50980">
    <property type="entry name" value="COA_CT_NTER"/>
    <property type="match status" value="1"/>
</dbReference>
<feature type="domain" description="CoA carboxyltransferase C-terminal" evidence="2">
    <location>
        <begin position="262"/>
        <end position="514"/>
    </location>
</feature>
<accession>A0A933GLX2</accession>
<dbReference type="Gene3D" id="3.90.226.10">
    <property type="entry name" value="2-enoyl-CoA Hydratase, Chain A, domain 1"/>
    <property type="match status" value="2"/>
</dbReference>
<dbReference type="EMBL" id="JACQWF010000356">
    <property type="protein sequence ID" value="MBI4596316.1"/>
    <property type="molecule type" value="Genomic_DNA"/>
</dbReference>
<dbReference type="InterPro" id="IPR051047">
    <property type="entry name" value="AccD/PCCB"/>
</dbReference>
<sequence length="514" mass="55899">MREEIRESPTESSAVERADVNEVRRLRAARLDANRPEAVEKRHRTGHWTARENIDAFVDPGSFLEYGALAKPLVKGMSGPADGTIIGTARVNGQSCAVLAYDYTVHAGTGGHIGYLKHERIFQLARKMRLPVICWLEGGGHRPHDLKVGMGLDLPCFYTFAELSGWVPLVGIVAGRCFAGNTNLAGMCDVIIATPKSTIGMAGPAMIEPGLGRKVAPEEIGPLSVQVPNGVVDLVAEDDGQAIALAKQYVSYFDGQITPGKAPDASCLPTLVPESPRQAYDVRRVIEHIGDVDSILELRPKFGKAMVTALMRIEGYPVGVVANNPMVLSGAIDSSASDKASRFIQLCDAFDIPILFLCDTPGLMVGPEAEETAIVRHSSRLLVNLASTTVPKLTVILRKFYGMGGFLMGSKLIKPHLIVGWPTAEWGVMGPEGAVNIMFKDELNAVPDAESRQRLRFELIKDLNSRYSGIEVAGKFEIDDIIDPVDTRHYLAQTLASLPKPPARTTRKRMIDPW</sequence>
<dbReference type="SUPFAM" id="SSF52096">
    <property type="entry name" value="ClpP/crotonase"/>
    <property type="match status" value="2"/>
</dbReference>
<dbReference type="PANTHER" id="PTHR43842">
    <property type="entry name" value="PROPIONYL-COA CARBOXYLASE BETA CHAIN"/>
    <property type="match status" value="1"/>
</dbReference>
<evidence type="ECO:0000313" key="4">
    <source>
        <dbReference type="Proteomes" id="UP000772181"/>
    </source>
</evidence>
<name>A0A933GLX2_UNCTE</name>
<comment type="caution">
    <text evidence="3">The sequence shown here is derived from an EMBL/GenBank/DDBJ whole genome shotgun (WGS) entry which is preliminary data.</text>
</comment>
<proteinExistence type="predicted"/>
<evidence type="ECO:0000313" key="3">
    <source>
        <dbReference type="EMBL" id="MBI4596316.1"/>
    </source>
</evidence>
<organism evidence="3 4">
    <name type="scientific">Tectimicrobiota bacterium</name>
    <dbReference type="NCBI Taxonomy" id="2528274"/>
    <lineage>
        <taxon>Bacteria</taxon>
        <taxon>Pseudomonadati</taxon>
        <taxon>Nitrospinota/Tectimicrobiota group</taxon>
        <taxon>Candidatus Tectimicrobiota</taxon>
    </lineage>
</organism>
<feature type="domain" description="CoA carboxyltransferase N-terminal" evidence="1">
    <location>
        <begin position="15"/>
        <end position="265"/>
    </location>
</feature>
<evidence type="ECO:0000259" key="1">
    <source>
        <dbReference type="PROSITE" id="PS50980"/>
    </source>
</evidence>
<dbReference type="InterPro" id="IPR011763">
    <property type="entry name" value="COA_CT_C"/>
</dbReference>
<dbReference type="InterPro" id="IPR029045">
    <property type="entry name" value="ClpP/crotonase-like_dom_sf"/>
</dbReference>